<dbReference type="InterPro" id="IPR011625">
    <property type="entry name" value="A2M_N_BRD"/>
</dbReference>
<feature type="domain" description="Alpha-2-macroglobulin bait region" evidence="4">
    <location>
        <begin position="1054"/>
        <end position="1237"/>
    </location>
</feature>
<dbReference type="InterPro" id="IPR001599">
    <property type="entry name" value="Macroglobln_a2"/>
</dbReference>
<dbReference type="Gene3D" id="2.60.40.1930">
    <property type="match status" value="1"/>
</dbReference>
<dbReference type="SMART" id="SM01360">
    <property type="entry name" value="A2M"/>
    <property type="match status" value="1"/>
</dbReference>
<feature type="chain" id="PRO_5045572103" evidence="3">
    <location>
        <begin position="27"/>
        <end position="2013"/>
    </location>
</feature>
<evidence type="ECO:0000259" key="5">
    <source>
        <dbReference type="SMART" id="SM01360"/>
    </source>
</evidence>
<dbReference type="Proteomes" id="UP001574673">
    <property type="component" value="Unassembled WGS sequence"/>
</dbReference>
<dbReference type="Pfam" id="PF11974">
    <property type="entry name" value="bMG3"/>
    <property type="match status" value="1"/>
</dbReference>
<evidence type="ECO:0000259" key="4">
    <source>
        <dbReference type="SMART" id="SM01359"/>
    </source>
</evidence>
<dbReference type="Pfam" id="PF07703">
    <property type="entry name" value="A2M_BRD"/>
    <property type="match status" value="1"/>
</dbReference>
<dbReference type="InterPro" id="IPR021868">
    <property type="entry name" value="Alpha_2_Macroglob_MG3"/>
</dbReference>
<dbReference type="Pfam" id="PF01835">
    <property type="entry name" value="MG2"/>
    <property type="match status" value="1"/>
</dbReference>
<dbReference type="Pfam" id="PF00207">
    <property type="entry name" value="A2M"/>
    <property type="match status" value="1"/>
</dbReference>
<dbReference type="SMART" id="SM01359">
    <property type="entry name" value="A2M_N_2"/>
    <property type="match status" value="1"/>
</dbReference>
<evidence type="ECO:0000313" key="6">
    <source>
        <dbReference type="EMBL" id="MFA9948840.1"/>
    </source>
</evidence>
<dbReference type="Pfam" id="PF17973">
    <property type="entry name" value="bMG10"/>
    <property type="match status" value="1"/>
</dbReference>
<gene>
    <name evidence="6" type="ORF">ABCS64_00610</name>
</gene>
<evidence type="ECO:0000256" key="1">
    <source>
        <dbReference type="ARBA" id="ARBA00010556"/>
    </source>
</evidence>
<organism evidence="6 7">
    <name type="scientific">Dentiradicibacter hellwigii</name>
    <dbReference type="NCBI Taxonomy" id="3149053"/>
    <lineage>
        <taxon>Bacteria</taxon>
        <taxon>Pseudomonadati</taxon>
        <taxon>Pseudomonadota</taxon>
        <taxon>Betaproteobacteria</taxon>
        <taxon>Rhodocyclales</taxon>
        <taxon>Rhodocyclaceae</taxon>
        <taxon>Dentiradicibacter</taxon>
    </lineage>
</organism>
<dbReference type="PANTHER" id="PTHR40094:SF1">
    <property type="entry name" value="UBIQUITIN DOMAIN-CONTAINING PROTEIN"/>
    <property type="match status" value="1"/>
</dbReference>
<feature type="region of interest" description="Disordered" evidence="2">
    <location>
        <begin position="436"/>
        <end position="467"/>
    </location>
</feature>
<keyword evidence="7" id="KW-1185">Reference proteome</keyword>
<proteinExistence type="inferred from homology"/>
<dbReference type="EMBL" id="JBEUWX010000001">
    <property type="protein sequence ID" value="MFA9948840.1"/>
    <property type="molecule type" value="Genomic_DNA"/>
</dbReference>
<dbReference type="InterPro" id="IPR002890">
    <property type="entry name" value="MG2"/>
</dbReference>
<accession>A0ABV4UCM1</accession>
<feature type="signal peptide" evidence="3">
    <location>
        <begin position="1"/>
        <end position="26"/>
    </location>
</feature>
<sequence length="2013" mass="219384">MRTTASVRRRIAASLLLFAVSTPALALKPVHITPQGEVSRVRQFVVQFDTEAVVAGQPGAPAPYKITCESGNAGVKIPAHHAAWRNAKTWAADFDDDLPPDVRCTAKAVAGFKSPKGEALAPDTVQFRTGAPVIRYFMPSGQIDEAQIFILNFNGDVNAASVQAASRCQVEGIGEAIPTVLVEGKERADILSTRWFAKTAEQQPKRYVLLRCNRTLPSSAAVTLHVGEYRSAGGLVSKTPRRYGFNVRPPFEVEFSCERPNAQAACLPIRPLTLNFSSPIPVEQAKKIVLKTGKEDLSPSLSSDEAKGSDISTVSFKALFPEQASMQIVLPADLRDDAGRTLRNADSFPLTIKTGPMPPLAKFASTDFGIIERFAEGKNGPALLPISLRNVEAGDAIQASGNTKLEANLRTLTLTSDADIIRWYRKIQRYQNQSIVSRKQAAKDDASNLPPPIPKPAKGSPEEELPRIDDNDVETRAISLLSKIPGVQTQAIPVDGKTAAASPRPFEVIGIPMQPGFHVLEVASSLLGESLLDTRYGKHPMYVRTSALVTNLGVHFKGGRENALVWVTRLDDGKPVANAQVAISGCDGKPLVNGQTNEQGIWQSPTAINASECNSEETGYSNAFFVSARATDAKGVQDMAFVWSDWDRGIEPWRFNAPTSERGAFDLRAHSVLDRSLFRAGETVSMKHYLRAENLQGLTAASATLNVLRIMHTGSGEQVELPLQWQANAGGGQSAVSEWQIPKNAKLGEYTITLNGKDQNNDEVWLESGSFRVEEFRLPTMTGSIVPVDKPPFAALNKLPIRVQLAYINGGAANGLPVHVSASSSPGGVNFTGHDEFSFGKTRRWRYEADEEADGNADDSGGTRLLADHLALKLDKNGSGELTIENIPASDAPVDITLEASYSDPNGEIQTLQSQQRIWPAAVVAGIKTEGWVSVDKDLKLQALALNTDGTPKANTKLNVRAIAHKTVTSRKRLVGGFYSYDNQQSVKDLGSVCSGTSDSRGLLLCNVKIAEAGEIELIATASDDKGKTSEASTSVTVTRQGEIWWGGDDHDRMDVLPEKRTYQPGETAKFQVRMPFRRARALLTVEREGILHSEIITLTGQDPTVELKIRPEWGPNVYVSVLALRGRLYEVPWYSFFTWGFKSPREWWQAFRYDSKEYAAPTALVDLSKPAYRLGMAEIEVGLADRTLKVDVKADKESYQVREQAQVTIDVHLPDGKPAANAEVAVAAVDQALLELLPNRSWDLLHAMYQQRAWGVYTATAQMEIVGRRHYGRKAVAAGGGGGTGLTRELLDTLLLWNPRVKLDANGQAKLSVPLNDALTRFKIVAIADSGLDRFGTGETSIRSTQDLQIISGLPPLVREGDQFRAQITLRNTTQKEMKVDVAPRATLLELKPQTVTLPANGAQEIAWDVTAPMQLAFTRTQEILWEISAKDTAGSRASDALKISQRIIPATPVTVQQALLAQVDGQQIDFAPPPDSLNDPTGKVARGGLKVTLQPSLAESLPSVRDWFANYPFTCLEQKTSKAIGLRDKTRWQAILDDLPTYLDADGLASYFPPQSDGPARGSDTLTAYLLAVSHEAGKIDPAWQLPAAQRDRMLAGLTRFVEGKIERKFWSPRADRDPRKLAALEALSRYGRLQTRMLTSLTIAPNEWPTHALIDWVSILQRTPGIPERNARYEEAMQILRSRLSYQGTQLVFSTERDDYWWWLMVNSDVNGARLMLAVLDDPAWKDDLPALAVGLLARQKHGAWATTNANLWGGLAIERFAAKTETAPVAGQTRISLGGKQETIDWSKVTRAPETSDTLGKMAAAQAGYGAPPGTQSYINNVALLPWTITGGSKPATLTMQQQGSGKPWATVQALAAVPLKVPLSAGYTIKKTVTPTQEAVKGKVTRGDVWRVRLEVNAAADMTWVVLTDPVPGGATLLGSGLGRDSALATGDEQSGGRGWLAFVERSFEAYRAYYEYLPKGKTVIEYTVRLNNAGHFNLPPTRAEALYAPEVFGATPNAPVRVEQANP</sequence>
<comment type="similarity">
    <text evidence="1">Belongs to the protease inhibitor I39 (alpha-2-macroglobulin) family. Bacterial alpha-2-macroglobulin subfamily.</text>
</comment>
<dbReference type="PANTHER" id="PTHR40094">
    <property type="entry name" value="ALPHA-2-MACROGLOBULIN HOMOLOG"/>
    <property type="match status" value="1"/>
</dbReference>
<dbReference type="InterPro" id="IPR041246">
    <property type="entry name" value="Bact_MG10"/>
</dbReference>
<feature type="domain" description="Alpha-2-macroglobulin" evidence="5">
    <location>
        <begin position="1295"/>
        <end position="1385"/>
    </location>
</feature>
<dbReference type="InterPro" id="IPR051802">
    <property type="entry name" value="YfhM-like"/>
</dbReference>
<evidence type="ECO:0000256" key="3">
    <source>
        <dbReference type="SAM" id="SignalP"/>
    </source>
</evidence>
<keyword evidence="3" id="KW-0732">Signal</keyword>
<dbReference type="RefSeq" id="WP_418890013.1">
    <property type="nucleotide sequence ID" value="NZ_JBEUWX010000001.1"/>
</dbReference>
<evidence type="ECO:0000256" key="2">
    <source>
        <dbReference type="SAM" id="MobiDB-lite"/>
    </source>
</evidence>
<protein>
    <submittedName>
        <fullName evidence="6">MG2 domain-containing protein</fullName>
    </submittedName>
</protein>
<reference evidence="7" key="1">
    <citation type="submission" date="2024-06" db="EMBL/GenBank/DDBJ databases">
        <title>Radixoralia hellwigii gen. nov., sp nov., isolated from a root canal in the human oral cavity.</title>
        <authorList>
            <person name="Bartsch S."/>
            <person name="Wittmer A."/>
            <person name="Schulz A.-K."/>
            <person name="Neumann-Schaal M."/>
            <person name="Wolf J."/>
            <person name="Gronow S."/>
            <person name="Tennert C."/>
            <person name="Haecker G."/>
            <person name="Cieplik F."/>
            <person name="Al-Ahmad A."/>
        </authorList>
    </citation>
    <scope>NUCLEOTIDE SEQUENCE [LARGE SCALE GENOMIC DNA]</scope>
    <source>
        <strain evidence="7">Wk13</strain>
    </source>
</reference>
<evidence type="ECO:0000313" key="7">
    <source>
        <dbReference type="Proteomes" id="UP001574673"/>
    </source>
</evidence>
<comment type="caution">
    <text evidence="6">The sequence shown here is derived from an EMBL/GenBank/DDBJ whole genome shotgun (WGS) entry which is preliminary data.</text>
</comment>
<name>A0ABV4UCM1_9RHOO</name>